<name>A0A8B9SBA2_APTOW</name>
<protein>
    <submittedName>
        <fullName evidence="1">Uncharacterized protein</fullName>
    </submittedName>
</protein>
<reference evidence="1" key="2">
    <citation type="submission" date="2025-09" db="UniProtKB">
        <authorList>
            <consortium name="Ensembl"/>
        </authorList>
    </citation>
    <scope>IDENTIFICATION</scope>
</reference>
<proteinExistence type="predicted"/>
<dbReference type="Proteomes" id="UP000694424">
    <property type="component" value="Unplaced"/>
</dbReference>
<keyword evidence="2" id="KW-1185">Reference proteome</keyword>
<evidence type="ECO:0000313" key="2">
    <source>
        <dbReference type="Proteomes" id="UP000694424"/>
    </source>
</evidence>
<dbReference type="Ensembl" id="ENSAOWT00000020777.1">
    <property type="protein sequence ID" value="ENSAOWP00000018323.1"/>
    <property type="gene ID" value="ENSAOWG00000012501.1"/>
</dbReference>
<reference evidence="1" key="1">
    <citation type="submission" date="2025-08" db="UniProtKB">
        <authorList>
            <consortium name="Ensembl"/>
        </authorList>
    </citation>
    <scope>IDENTIFICATION</scope>
</reference>
<accession>A0A8B9SBA2</accession>
<organism evidence="1 2">
    <name type="scientific">Apteryx owenii</name>
    <name type="common">Little spotted kiwi</name>
    <dbReference type="NCBI Taxonomy" id="8824"/>
    <lineage>
        <taxon>Eukaryota</taxon>
        <taxon>Metazoa</taxon>
        <taxon>Chordata</taxon>
        <taxon>Craniata</taxon>
        <taxon>Vertebrata</taxon>
        <taxon>Euteleostomi</taxon>
        <taxon>Archelosauria</taxon>
        <taxon>Archosauria</taxon>
        <taxon>Dinosauria</taxon>
        <taxon>Saurischia</taxon>
        <taxon>Theropoda</taxon>
        <taxon>Coelurosauria</taxon>
        <taxon>Aves</taxon>
        <taxon>Palaeognathae</taxon>
        <taxon>Apterygiformes</taxon>
        <taxon>Apterygidae</taxon>
        <taxon>Apteryx</taxon>
    </lineage>
</organism>
<sequence>MWTSGLKEPCRYTSGKGERWDPSTPVCTSPRLNLVLLHLVDLNLRAQALGAAPSLAIPPHLPEHGDQVSGTPWVPGTGVTKPACTQAGSEQMHCRALPPAHCRVQRPMSDSPGASGSSGAGC</sequence>
<evidence type="ECO:0000313" key="1">
    <source>
        <dbReference type="Ensembl" id="ENSAOWP00000018323.1"/>
    </source>
</evidence>
<dbReference type="AlphaFoldDB" id="A0A8B9SBA2"/>